<protein>
    <recommendedName>
        <fullName evidence="5">Chemotaxis protein methyltransferase</fullName>
        <ecNumber evidence="5">2.1.1.80</ecNumber>
    </recommendedName>
</protein>
<dbReference type="GO" id="GO:0008983">
    <property type="term" value="F:protein-glutamate O-methyltransferase activity"/>
    <property type="evidence" value="ECO:0007669"/>
    <property type="project" value="UniProtKB-EC"/>
</dbReference>
<reference evidence="8 10" key="1">
    <citation type="submission" date="2016-06" db="EMBL/GenBank/DDBJ databases">
        <title>Draft genome sequence of Pseudomonas sp. S1E40, a novel strain antagonistic activity to fungal plant pathogen.</title>
        <authorList>
            <person name="Tambong J.T."/>
            <person name="Tchagang C."/>
            <person name="Xu R."/>
        </authorList>
    </citation>
    <scope>NUCLEOTIDE SEQUENCE [LARGE SCALE GENOMIC DNA]</scope>
    <source>
        <strain evidence="8 10">S1E40</strain>
    </source>
</reference>
<organism evidence="9 11">
    <name type="scientific">Pseudomonas aylmerensis</name>
    <dbReference type="NCBI Taxonomy" id="1869229"/>
    <lineage>
        <taxon>Bacteria</taxon>
        <taxon>Pseudomonadati</taxon>
        <taxon>Pseudomonadota</taxon>
        <taxon>Gammaproteobacteria</taxon>
        <taxon>Pseudomonadales</taxon>
        <taxon>Pseudomonadaceae</taxon>
        <taxon>Pseudomonas</taxon>
    </lineage>
</organism>
<feature type="binding site" evidence="6">
    <location>
        <position position="82"/>
    </location>
    <ligand>
        <name>S-adenosyl-L-methionine</name>
        <dbReference type="ChEBI" id="CHEBI:59789"/>
    </ligand>
</feature>
<dbReference type="EMBL" id="MAUE01000023">
    <property type="protein sequence ID" value="OCW25395.1"/>
    <property type="molecule type" value="Genomic_DNA"/>
</dbReference>
<gene>
    <name evidence="8" type="ORF">BBG20_15755</name>
    <name evidence="9" type="ORF">C9382_25760</name>
</gene>
<keyword evidence="3 5" id="KW-0808">Transferase</keyword>
<comment type="caution">
    <text evidence="9">The sequence shown here is derived from an EMBL/GenBank/DDBJ whole genome shotgun (WGS) entry which is preliminary data.</text>
</comment>
<feature type="binding site" evidence="6">
    <location>
        <position position="140"/>
    </location>
    <ligand>
        <name>S-adenosyl-L-methionine</name>
        <dbReference type="ChEBI" id="CHEBI:59789"/>
    </ligand>
</feature>
<dbReference type="EC" id="2.1.1.80" evidence="5"/>
<dbReference type="InterPro" id="IPR036804">
    <property type="entry name" value="CheR_N_sf"/>
</dbReference>
<dbReference type="Proteomes" id="UP000240571">
    <property type="component" value="Unassembled WGS sequence"/>
</dbReference>
<evidence type="ECO:0000313" key="8">
    <source>
        <dbReference type="EMBL" id="OCW25395.1"/>
    </source>
</evidence>
<dbReference type="PRINTS" id="PR00996">
    <property type="entry name" value="CHERMTFRASE"/>
</dbReference>
<dbReference type="InterPro" id="IPR026024">
    <property type="entry name" value="Chemotaxis_MeTrfase_CheR"/>
</dbReference>
<comment type="catalytic activity">
    <reaction evidence="1 5">
        <text>L-glutamyl-[protein] + S-adenosyl-L-methionine = [protein]-L-glutamate 5-O-methyl ester + S-adenosyl-L-homocysteine</text>
        <dbReference type="Rhea" id="RHEA:24452"/>
        <dbReference type="Rhea" id="RHEA-COMP:10208"/>
        <dbReference type="Rhea" id="RHEA-COMP:10311"/>
        <dbReference type="ChEBI" id="CHEBI:29973"/>
        <dbReference type="ChEBI" id="CHEBI:57856"/>
        <dbReference type="ChEBI" id="CHEBI:59789"/>
        <dbReference type="ChEBI" id="CHEBI:82795"/>
        <dbReference type="EC" id="2.1.1.80"/>
    </reaction>
</comment>
<dbReference type="PIRSF" id="PIRSF000410">
    <property type="entry name" value="CheR"/>
    <property type="match status" value="1"/>
</dbReference>
<dbReference type="InterPro" id="IPR022642">
    <property type="entry name" value="CheR_C"/>
</dbReference>
<dbReference type="InterPro" id="IPR022641">
    <property type="entry name" value="CheR_N"/>
</dbReference>
<proteinExistence type="predicted"/>
<dbReference type="AlphaFoldDB" id="A0A2T4FM83"/>
<dbReference type="Gene3D" id="1.10.155.10">
    <property type="entry name" value="Chemotaxis receptor methyltransferase CheR, N-terminal domain"/>
    <property type="match status" value="1"/>
</dbReference>
<accession>A0A2T4FM83</accession>
<dbReference type="Proteomes" id="UP000095081">
    <property type="component" value="Unassembled WGS sequence"/>
</dbReference>
<evidence type="ECO:0000256" key="4">
    <source>
        <dbReference type="ARBA" id="ARBA00022691"/>
    </source>
</evidence>
<dbReference type="InterPro" id="IPR029063">
    <property type="entry name" value="SAM-dependent_MTases_sf"/>
</dbReference>
<dbReference type="SUPFAM" id="SSF53335">
    <property type="entry name" value="S-adenosyl-L-methionine-dependent methyltransferases"/>
    <property type="match status" value="1"/>
</dbReference>
<evidence type="ECO:0000256" key="2">
    <source>
        <dbReference type="ARBA" id="ARBA00022603"/>
    </source>
</evidence>
<dbReference type="Pfam" id="PF03705">
    <property type="entry name" value="CheR_N"/>
    <property type="match status" value="1"/>
</dbReference>
<evidence type="ECO:0000256" key="3">
    <source>
        <dbReference type="ARBA" id="ARBA00022679"/>
    </source>
</evidence>
<keyword evidence="4 5" id="KW-0949">S-adenosyl-L-methionine</keyword>
<comment type="function">
    <text evidence="5">Methylation of the membrane-bound methyl-accepting chemotaxis proteins (MCP) to form gamma-glutamyl methyl ester residues in MCP.</text>
</comment>
<dbReference type="GO" id="GO:0032259">
    <property type="term" value="P:methylation"/>
    <property type="evidence" value="ECO:0007669"/>
    <property type="project" value="UniProtKB-KW"/>
</dbReference>
<feature type="binding site" evidence="6">
    <location>
        <position position="117"/>
    </location>
    <ligand>
        <name>S-adenosyl-L-methionine</name>
        <dbReference type="ChEBI" id="CHEBI:59789"/>
    </ligand>
</feature>
<dbReference type="CDD" id="cd02440">
    <property type="entry name" value="AdoMet_MTases"/>
    <property type="match status" value="1"/>
</dbReference>
<keyword evidence="2 5" id="KW-0489">Methyltransferase</keyword>
<dbReference type="SMART" id="SM00138">
    <property type="entry name" value="MeTrc"/>
    <property type="match status" value="1"/>
</dbReference>
<dbReference type="PROSITE" id="PS50123">
    <property type="entry name" value="CHER"/>
    <property type="match status" value="1"/>
</dbReference>
<dbReference type="Pfam" id="PF01739">
    <property type="entry name" value="CheR"/>
    <property type="match status" value="1"/>
</dbReference>
<feature type="binding site" evidence="6">
    <location>
        <begin position="216"/>
        <end position="217"/>
    </location>
    <ligand>
        <name>S-adenosyl-L-methionine</name>
        <dbReference type="ChEBI" id="CHEBI:59789"/>
    </ligand>
</feature>
<feature type="domain" description="CheR-type methyltransferase" evidence="7">
    <location>
        <begin position="3"/>
        <end position="270"/>
    </location>
</feature>
<evidence type="ECO:0000313" key="9">
    <source>
        <dbReference type="EMBL" id="PTC24468.1"/>
    </source>
</evidence>
<dbReference type="OrthoDB" id="9816309at2"/>
<dbReference type="PANTHER" id="PTHR24422:SF26">
    <property type="entry name" value="CHEMOTAXIS PROTEIN METHYLTRANSFERASE"/>
    <property type="match status" value="1"/>
</dbReference>
<reference evidence="9 11" key="2">
    <citation type="submission" date="2018-03" db="EMBL/GenBank/DDBJ databases">
        <title>Diversity of bacteria associated with corn roots inoculated with woodland soils in Canada, and Description of Pseudomonas aylmerense sp. nov.</title>
        <authorList>
            <person name="Tambong J.T."/>
            <person name="Xu R."/>
            <person name="Tchagang C."/>
        </authorList>
    </citation>
    <scope>NUCLEOTIDE SEQUENCE [LARGE SCALE GENOMIC DNA]</scope>
    <source>
        <strain evidence="9 11">S1E44</strain>
    </source>
</reference>
<dbReference type="InterPro" id="IPR050903">
    <property type="entry name" value="Bact_Chemotaxis_MeTrfase"/>
</dbReference>
<feature type="binding site" evidence="6">
    <location>
        <position position="80"/>
    </location>
    <ligand>
        <name>S-adenosyl-L-methionine</name>
        <dbReference type="ChEBI" id="CHEBI:59789"/>
    </ligand>
</feature>
<evidence type="ECO:0000259" key="7">
    <source>
        <dbReference type="PROSITE" id="PS50123"/>
    </source>
</evidence>
<dbReference type="SUPFAM" id="SSF47757">
    <property type="entry name" value="Chemotaxis receptor methyltransferase CheR, N-terminal domain"/>
    <property type="match status" value="1"/>
</dbReference>
<name>A0A2T4FM83_9PSED</name>
<evidence type="ECO:0000256" key="6">
    <source>
        <dbReference type="PIRSR" id="PIRSR000410-1"/>
    </source>
</evidence>
<evidence type="ECO:0000256" key="5">
    <source>
        <dbReference type="PIRNR" id="PIRNR000410"/>
    </source>
</evidence>
<dbReference type="RefSeq" id="WP_065904927.1">
    <property type="nucleotide sequence ID" value="NZ_MAUE01000023.1"/>
</dbReference>
<sequence length="270" mass="31191">MSALLTLPKLAEHEFRRLQKLMAEASGIQLAPNKRPLVAGRLMKRLRHYRLGSYADYLQLLDNPLFIKERRLVVDLLTTNETYFFREHPHFDFFGEWLARQRGPQKIWSAACSSGEEPYSLAMVASENARTQDWSIVASDLSQSMLARARDGIYDMAQAKYFPEGWLKRYCLNGVGDMSGRFRVQAALRERITLREINLTQPLPEALGPFDVIFLRNVLIYFNNEEKQRIVRRLITQLRVGGLLFIGHAESIHGFDLPMRLTCPSVYELL</sequence>
<feature type="binding site" evidence="6">
    <location>
        <position position="86"/>
    </location>
    <ligand>
        <name>S-adenosyl-L-methionine</name>
        <dbReference type="ChEBI" id="CHEBI:59789"/>
    </ligand>
</feature>
<dbReference type="InterPro" id="IPR000780">
    <property type="entry name" value="CheR_MeTrfase"/>
</dbReference>
<keyword evidence="10" id="KW-1185">Reference proteome</keyword>
<evidence type="ECO:0000256" key="1">
    <source>
        <dbReference type="ARBA" id="ARBA00001541"/>
    </source>
</evidence>
<evidence type="ECO:0000313" key="10">
    <source>
        <dbReference type="Proteomes" id="UP000095081"/>
    </source>
</evidence>
<evidence type="ECO:0000313" key="11">
    <source>
        <dbReference type="Proteomes" id="UP000240571"/>
    </source>
</evidence>
<dbReference type="Gene3D" id="3.40.50.150">
    <property type="entry name" value="Vaccinia Virus protein VP39"/>
    <property type="match status" value="1"/>
</dbReference>
<dbReference type="EMBL" id="PYWW01000055">
    <property type="protein sequence ID" value="PTC24468.1"/>
    <property type="molecule type" value="Genomic_DNA"/>
</dbReference>
<feature type="binding site" evidence="6">
    <location>
        <begin position="198"/>
        <end position="199"/>
    </location>
    <ligand>
        <name>S-adenosyl-L-methionine</name>
        <dbReference type="ChEBI" id="CHEBI:59789"/>
    </ligand>
</feature>
<dbReference type="PANTHER" id="PTHR24422">
    <property type="entry name" value="CHEMOTAXIS PROTEIN METHYLTRANSFERASE"/>
    <property type="match status" value="1"/>
</dbReference>